<evidence type="ECO:0000313" key="2">
    <source>
        <dbReference type="Proteomes" id="UP001500635"/>
    </source>
</evidence>
<dbReference type="InterPro" id="IPR012349">
    <property type="entry name" value="Split_barrel_FMN-bd"/>
</dbReference>
<comment type="caution">
    <text evidence="1">The sequence shown here is derived from an EMBL/GenBank/DDBJ whole genome shotgun (WGS) entry which is preliminary data.</text>
</comment>
<dbReference type="Proteomes" id="UP001500635">
    <property type="component" value="Unassembled WGS sequence"/>
</dbReference>
<proteinExistence type="predicted"/>
<organism evidence="1 2">
    <name type="scientific">Tsukamurella soli</name>
    <dbReference type="NCBI Taxonomy" id="644556"/>
    <lineage>
        <taxon>Bacteria</taxon>
        <taxon>Bacillati</taxon>
        <taxon>Actinomycetota</taxon>
        <taxon>Actinomycetes</taxon>
        <taxon>Mycobacteriales</taxon>
        <taxon>Tsukamurellaceae</taxon>
        <taxon>Tsukamurella</taxon>
    </lineage>
</organism>
<name>A0ABP8JQP2_9ACTN</name>
<dbReference type="RefSeq" id="WP_344996310.1">
    <property type="nucleotide sequence ID" value="NZ_BAABFR010000037.1"/>
</dbReference>
<reference evidence="2" key="1">
    <citation type="journal article" date="2019" name="Int. J. Syst. Evol. Microbiol.">
        <title>The Global Catalogue of Microorganisms (GCM) 10K type strain sequencing project: providing services to taxonomists for standard genome sequencing and annotation.</title>
        <authorList>
            <consortium name="The Broad Institute Genomics Platform"/>
            <consortium name="The Broad Institute Genome Sequencing Center for Infectious Disease"/>
            <person name="Wu L."/>
            <person name="Ma J."/>
        </authorList>
    </citation>
    <scope>NUCLEOTIDE SEQUENCE [LARGE SCALE GENOMIC DNA]</scope>
    <source>
        <strain evidence="2">JCM 17688</strain>
    </source>
</reference>
<evidence type="ECO:0000313" key="1">
    <source>
        <dbReference type="EMBL" id="GAA4394281.1"/>
    </source>
</evidence>
<gene>
    <name evidence="1" type="ORF">GCM10023147_26050</name>
</gene>
<dbReference type="EMBL" id="BAABFR010000037">
    <property type="protein sequence ID" value="GAA4394281.1"/>
    <property type="molecule type" value="Genomic_DNA"/>
</dbReference>
<sequence length="153" mass="16599">MSRAGTAQTMPLQNVMNSVIRVALRAPFVSKGIGRYLLTIHVVGRKTGRHYDLPVAYTRHDGALLVGTPFAWGRNLRTGDPVEIDLLGKRRTADVRVVSDEAGVTELYGVIAKANRNFATFNDIGFGPSGEPDPAALHRAFEGGARVFVLALR</sequence>
<accession>A0ABP8JQP2</accession>
<dbReference type="Gene3D" id="2.30.110.10">
    <property type="entry name" value="Electron Transport, Fmn-binding Protein, Chain A"/>
    <property type="match status" value="1"/>
</dbReference>
<evidence type="ECO:0008006" key="3">
    <source>
        <dbReference type="Google" id="ProtNLM"/>
    </source>
</evidence>
<protein>
    <recommendedName>
        <fullName evidence="3">Deazaflavin-dependent oxidoreductase, nitroreductase family</fullName>
    </recommendedName>
</protein>
<keyword evidence="2" id="KW-1185">Reference proteome</keyword>